<keyword evidence="3" id="KW-1185">Reference proteome</keyword>
<dbReference type="Pfam" id="PF13398">
    <property type="entry name" value="Peptidase_M50B"/>
    <property type="match status" value="1"/>
</dbReference>
<evidence type="ECO:0000313" key="3">
    <source>
        <dbReference type="Proteomes" id="UP000620104"/>
    </source>
</evidence>
<dbReference type="PANTHER" id="PTHR33979:SF2">
    <property type="entry name" value="PEPTIDASE M50B-LIKE-DOMAIN-CONTAINING PROTEIN"/>
    <property type="match status" value="1"/>
</dbReference>
<sequence length="166" mass="18099">MKVLTCATVESIQLDPDEGGATRMRGGVPAITLPAGYLGSSFMGAALIACGFDINASKIASCCLAFGFVITLWWARKSFIAYVTIAFFVVLFVVFWLVGHSVPLRFLVLFIGVMSCFYAMWDIIDDTIARKLNSSDATEYAEIVGFFGPRVWGEPLNASALLYLVN</sequence>
<dbReference type="Proteomes" id="UP000620104">
    <property type="component" value="Unassembled WGS sequence"/>
</dbReference>
<feature type="transmembrane region" description="Helical" evidence="1">
    <location>
        <begin position="79"/>
        <end position="98"/>
    </location>
</feature>
<dbReference type="InterPro" id="IPR049500">
    <property type="entry name" value="Peptidase_M50B-like"/>
</dbReference>
<keyword evidence="1" id="KW-0472">Membrane</keyword>
<keyword evidence="1" id="KW-1133">Transmembrane helix</keyword>
<accession>A0A8H3YEW2</accession>
<evidence type="ECO:0000313" key="2">
    <source>
        <dbReference type="EMBL" id="GHJ85662.1"/>
    </source>
</evidence>
<dbReference type="AlphaFoldDB" id="A0A8H3YEW2"/>
<dbReference type="PANTHER" id="PTHR33979">
    <property type="entry name" value="OS02G0221600 PROTEIN"/>
    <property type="match status" value="1"/>
</dbReference>
<feature type="transmembrane region" description="Helical" evidence="1">
    <location>
        <begin position="104"/>
        <end position="124"/>
    </location>
</feature>
<reference evidence="2" key="1">
    <citation type="submission" date="2020-07" db="EMBL/GenBank/DDBJ databases">
        <title>Draft Genome Sequence of a Deep-Sea Yeast, Naganishia (Cryptococcus) liquefaciens strain N6.</title>
        <authorList>
            <person name="Han Y.W."/>
            <person name="Kajitani R."/>
            <person name="Morimoto H."/>
            <person name="Parhat M."/>
            <person name="Tsubouchi H."/>
            <person name="Bakenova O."/>
            <person name="Ogata M."/>
            <person name="Argunhan B."/>
            <person name="Aoki R."/>
            <person name="Kajiwara S."/>
            <person name="Itoh T."/>
            <person name="Iwasaki H."/>
        </authorList>
    </citation>
    <scope>NUCLEOTIDE SEQUENCE</scope>
    <source>
        <strain evidence="2">N6</strain>
    </source>
</reference>
<dbReference type="OrthoDB" id="40823at2759"/>
<proteinExistence type="predicted"/>
<dbReference type="EMBL" id="BLZA01000013">
    <property type="protein sequence ID" value="GHJ85662.1"/>
    <property type="molecule type" value="Genomic_DNA"/>
</dbReference>
<feature type="transmembrane region" description="Helical" evidence="1">
    <location>
        <begin position="55"/>
        <end position="74"/>
    </location>
</feature>
<name>A0A8H3YEW2_9TREE</name>
<keyword evidence="1" id="KW-0812">Transmembrane</keyword>
<evidence type="ECO:0000256" key="1">
    <source>
        <dbReference type="SAM" id="Phobius"/>
    </source>
</evidence>
<feature type="transmembrane region" description="Helical" evidence="1">
    <location>
        <begin position="30"/>
        <end position="49"/>
    </location>
</feature>
<organism evidence="2 3">
    <name type="scientific">Naganishia liquefaciens</name>
    <dbReference type="NCBI Taxonomy" id="104408"/>
    <lineage>
        <taxon>Eukaryota</taxon>
        <taxon>Fungi</taxon>
        <taxon>Dikarya</taxon>
        <taxon>Basidiomycota</taxon>
        <taxon>Agaricomycotina</taxon>
        <taxon>Tremellomycetes</taxon>
        <taxon>Filobasidiales</taxon>
        <taxon>Filobasidiaceae</taxon>
        <taxon>Naganishia</taxon>
    </lineage>
</organism>
<protein>
    <submittedName>
        <fullName evidence="2">Uncharacterized protein</fullName>
    </submittedName>
</protein>
<gene>
    <name evidence="2" type="ORF">NliqN6_2064</name>
</gene>
<comment type="caution">
    <text evidence="2">The sequence shown here is derived from an EMBL/GenBank/DDBJ whole genome shotgun (WGS) entry which is preliminary data.</text>
</comment>